<dbReference type="CDD" id="cd06261">
    <property type="entry name" value="TM_PBP2"/>
    <property type="match status" value="1"/>
</dbReference>
<comment type="subcellular location">
    <subcellularLocation>
        <location evidence="1 7">Cell membrane</location>
        <topology evidence="1 7">Multi-pass membrane protein</topology>
    </subcellularLocation>
</comment>
<dbReference type="EMBL" id="JACRTG010000018">
    <property type="protein sequence ID" value="MBC8588229.1"/>
    <property type="molecule type" value="Genomic_DNA"/>
</dbReference>
<evidence type="ECO:0000256" key="7">
    <source>
        <dbReference type="RuleBase" id="RU363032"/>
    </source>
</evidence>
<evidence type="ECO:0000313" key="10">
    <source>
        <dbReference type="Proteomes" id="UP000601171"/>
    </source>
</evidence>
<feature type="transmembrane region" description="Helical" evidence="7">
    <location>
        <begin position="157"/>
        <end position="175"/>
    </location>
</feature>
<keyword evidence="3" id="KW-1003">Cell membrane</keyword>
<dbReference type="InterPro" id="IPR053523">
    <property type="entry name" value="Oligopeptide_permease_AppC"/>
</dbReference>
<dbReference type="GO" id="GO:0005886">
    <property type="term" value="C:plasma membrane"/>
    <property type="evidence" value="ECO:0007669"/>
    <property type="project" value="UniProtKB-SubCell"/>
</dbReference>
<dbReference type="NCBIfam" id="NF045476">
    <property type="entry name" value="Opp4C"/>
    <property type="match status" value="1"/>
</dbReference>
<dbReference type="PANTHER" id="PTHR43386">
    <property type="entry name" value="OLIGOPEPTIDE TRANSPORT SYSTEM PERMEASE PROTEIN APPC"/>
    <property type="match status" value="1"/>
</dbReference>
<gene>
    <name evidence="9" type="ORF">H8707_08245</name>
</gene>
<name>A0A926EXI1_9FIRM</name>
<feature type="transmembrane region" description="Helical" evidence="7">
    <location>
        <begin position="32"/>
        <end position="50"/>
    </location>
</feature>
<dbReference type="AlphaFoldDB" id="A0A926EXI1"/>
<dbReference type="Pfam" id="PF12911">
    <property type="entry name" value="OppC_N"/>
    <property type="match status" value="1"/>
</dbReference>
<reference evidence="9" key="1">
    <citation type="submission" date="2020-08" db="EMBL/GenBank/DDBJ databases">
        <title>Genome public.</title>
        <authorList>
            <person name="Liu C."/>
            <person name="Sun Q."/>
        </authorList>
    </citation>
    <scope>NUCLEOTIDE SEQUENCE</scope>
    <source>
        <strain evidence="9">BX21</strain>
    </source>
</reference>
<feature type="domain" description="ABC transmembrane type-1" evidence="8">
    <location>
        <begin position="93"/>
        <end position="284"/>
    </location>
</feature>
<protein>
    <submittedName>
        <fullName evidence="9">ABC transporter permease</fullName>
    </submittedName>
</protein>
<evidence type="ECO:0000256" key="2">
    <source>
        <dbReference type="ARBA" id="ARBA00022448"/>
    </source>
</evidence>
<dbReference type="InterPro" id="IPR035906">
    <property type="entry name" value="MetI-like_sf"/>
</dbReference>
<feature type="transmembrane region" description="Helical" evidence="7">
    <location>
        <begin position="266"/>
        <end position="287"/>
    </location>
</feature>
<dbReference type="Proteomes" id="UP000601171">
    <property type="component" value="Unassembled WGS sequence"/>
</dbReference>
<keyword evidence="10" id="KW-1185">Reference proteome</keyword>
<accession>A0A926EXI1</accession>
<feature type="transmembrane region" description="Helical" evidence="7">
    <location>
        <begin position="132"/>
        <end position="151"/>
    </location>
</feature>
<evidence type="ECO:0000256" key="1">
    <source>
        <dbReference type="ARBA" id="ARBA00004651"/>
    </source>
</evidence>
<dbReference type="InterPro" id="IPR025966">
    <property type="entry name" value="OppC_N"/>
</dbReference>
<dbReference type="InterPro" id="IPR000515">
    <property type="entry name" value="MetI-like"/>
</dbReference>
<keyword evidence="5 7" id="KW-1133">Transmembrane helix</keyword>
<evidence type="ECO:0000256" key="4">
    <source>
        <dbReference type="ARBA" id="ARBA00022692"/>
    </source>
</evidence>
<comment type="similarity">
    <text evidence="7">Belongs to the binding-protein-dependent transport system permease family.</text>
</comment>
<keyword evidence="2 7" id="KW-0813">Transport</keyword>
<dbReference type="InterPro" id="IPR050366">
    <property type="entry name" value="BP-dependent_transpt_permease"/>
</dbReference>
<comment type="caution">
    <text evidence="9">The sequence shown here is derived from an EMBL/GenBank/DDBJ whole genome shotgun (WGS) entry which is preliminary data.</text>
</comment>
<dbReference type="PROSITE" id="PS50928">
    <property type="entry name" value="ABC_TM1"/>
    <property type="match status" value="1"/>
</dbReference>
<evidence type="ECO:0000256" key="6">
    <source>
        <dbReference type="ARBA" id="ARBA00023136"/>
    </source>
</evidence>
<sequence>MMVNNKNDNIYSSSKKQSYFRDVAKRFVNHKLAIIGLIILTLLILIVTFLPMTMKLDPYTIGRELPYSGPTKGLVLGVDNAGRDNFSRLIYGGRVSLLVGLLSTGISVLIGIPLGIVAGYYGKTIDAIIMRIADIFISFPSIILILVLVSIIGPSMWSIIVIIGIMGWPEFARLIRGNVLSVREKEYVESAKAIGVKDSEIILKYILPNSVAPIIVAATFRVAGAILQESSLSFLGMGVQPPQASWGNMLYGAQSLTVLTTKQWAWIPPGLMLVITICCVNFIGDGLRDALDPRMKI</sequence>
<proteinExistence type="inferred from homology"/>
<evidence type="ECO:0000256" key="5">
    <source>
        <dbReference type="ARBA" id="ARBA00022989"/>
    </source>
</evidence>
<evidence type="ECO:0000313" key="9">
    <source>
        <dbReference type="EMBL" id="MBC8588229.1"/>
    </source>
</evidence>
<keyword evidence="6 7" id="KW-0472">Membrane</keyword>
<dbReference type="RefSeq" id="WP_262429678.1">
    <property type="nucleotide sequence ID" value="NZ_JACRTG010000018.1"/>
</dbReference>
<keyword evidence="4 7" id="KW-0812">Transmembrane</keyword>
<dbReference type="GO" id="GO:0055085">
    <property type="term" value="P:transmembrane transport"/>
    <property type="evidence" value="ECO:0007669"/>
    <property type="project" value="InterPro"/>
</dbReference>
<feature type="transmembrane region" description="Helical" evidence="7">
    <location>
        <begin position="206"/>
        <end position="227"/>
    </location>
</feature>
<evidence type="ECO:0000256" key="3">
    <source>
        <dbReference type="ARBA" id="ARBA00022475"/>
    </source>
</evidence>
<dbReference type="Pfam" id="PF00528">
    <property type="entry name" value="BPD_transp_1"/>
    <property type="match status" value="1"/>
</dbReference>
<organism evidence="9 10">
    <name type="scientific">Paratissierella segnis</name>
    <dbReference type="NCBI Taxonomy" id="2763679"/>
    <lineage>
        <taxon>Bacteria</taxon>
        <taxon>Bacillati</taxon>
        <taxon>Bacillota</taxon>
        <taxon>Tissierellia</taxon>
        <taxon>Tissierellales</taxon>
        <taxon>Tissierellaceae</taxon>
        <taxon>Paratissierella</taxon>
    </lineage>
</organism>
<dbReference type="Gene3D" id="1.10.3720.10">
    <property type="entry name" value="MetI-like"/>
    <property type="match status" value="1"/>
</dbReference>
<dbReference type="SUPFAM" id="SSF161098">
    <property type="entry name" value="MetI-like"/>
    <property type="match status" value="1"/>
</dbReference>
<evidence type="ECO:0000259" key="8">
    <source>
        <dbReference type="PROSITE" id="PS50928"/>
    </source>
</evidence>
<dbReference type="PANTHER" id="PTHR43386:SF1">
    <property type="entry name" value="D,D-DIPEPTIDE TRANSPORT SYSTEM PERMEASE PROTEIN DDPC-RELATED"/>
    <property type="match status" value="1"/>
</dbReference>
<feature type="transmembrane region" description="Helical" evidence="7">
    <location>
        <begin position="95"/>
        <end position="120"/>
    </location>
</feature>